<dbReference type="AlphaFoldDB" id="A0A7R7EJ08"/>
<accession>A0A7R7EJ08</accession>
<gene>
    <name evidence="1" type="ORF">bsdtb5_09480</name>
</gene>
<organism evidence="1 2">
    <name type="scientific">Anaeromicropila herbilytica</name>
    <dbReference type="NCBI Taxonomy" id="2785025"/>
    <lineage>
        <taxon>Bacteria</taxon>
        <taxon>Bacillati</taxon>
        <taxon>Bacillota</taxon>
        <taxon>Clostridia</taxon>
        <taxon>Lachnospirales</taxon>
        <taxon>Lachnospiraceae</taxon>
        <taxon>Anaeromicropila</taxon>
    </lineage>
</organism>
<evidence type="ECO:0008006" key="3">
    <source>
        <dbReference type="Google" id="ProtNLM"/>
    </source>
</evidence>
<evidence type="ECO:0000313" key="2">
    <source>
        <dbReference type="Proteomes" id="UP000595897"/>
    </source>
</evidence>
<keyword evidence="2" id="KW-1185">Reference proteome</keyword>
<dbReference type="RefSeq" id="WP_271714922.1">
    <property type="nucleotide sequence ID" value="NZ_AP024169.1"/>
</dbReference>
<name>A0A7R7EJ08_9FIRM</name>
<reference evidence="1 2" key="1">
    <citation type="submission" date="2020-11" db="EMBL/GenBank/DDBJ databases">
        <title>Draft genome sequencing of a Lachnospiraceae strain isolated from anoxic soil subjected to BSD treatment.</title>
        <authorList>
            <person name="Uek A."/>
            <person name="Tonouchi A."/>
        </authorList>
    </citation>
    <scope>NUCLEOTIDE SEQUENCE [LARGE SCALE GENOMIC DNA]</scope>
    <source>
        <strain evidence="1 2">TB5</strain>
    </source>
</reference>
<evidence type="ECO:0000313" key="1">
    <source>
        <dbReference type="EMBL" id="BCN29653.1"/>
    </source>
</evidence>
<dbReference type="KEGG" id="ahb:bsdtb5_09480"/>
<dbReference type="EMBL" id="AP024169">
    <property type="protein sequence ID" value="BCN29653.1"/>
    <property type="molecule type" value="Genomic_DNA"/>
</dbReference>
<protein>
    <recommendedName>
        <fullName evidence="3">PilZ domain-containing protein</fullName>
    </recommendedName>
</protein>
<dbReference type="Proteomes" id="UP000595897">
    <property type="component" value="Chromosome"/>
</dbReference>
<proteinExistence type="predicted"/>
<sequence>MAILKESYKDVNLLNSITLEIHNILFQDCDMTKGEFDSDIEVIDVSRKEIHFISTKPLLIGYYFDSKIQLGDSFQFNVSIRINKCIQLNDGEYKINAEFIGMEPYVAEKISKFKGELKQ</sequence>